<dbReference type="EMBL" id="CR522870">
    <property type="protein sequence ID" value="CAG35014.1"/>
    <property type="molecule type" value="Genomic_DNA"/>
</dbReference>
<organism evidence="4 5">
    <name type="scientific">Desulfotalea psychrophila (strain LSv54 / DSM 12343)</name>
    <dbReference type="NCBI Taxonomy" id="177439"/>
    <lineage>
        <taxon>Bacteria</taxon>
        <taxon>Pseudomonadati</taxon>
        <taxon>Thermodesulfobacteriota</taxon>
        <taxon>Desulfobulbia</taxon>
        <taxon>Desulfobulbales</taxon>
        <taxon>Desulfocapsaceae</taxon>
        <taxon>Desulfotalea</taxon>
    </lineage>
</organism>
<dbReference type="SUPFAM" id="SSF51695">
    <property type="entry name" value="PLC-like phosphodiesterases"/>
    <property type="match status" value="1"/>
</dbReference>
<dbReference type="eggNOG" id="COG0584">
    <property type="taxonomic scope" value="Bacteria"/>
</dbReference>
<feature type="compositionally biased region" description="Basic and acidic residues" evidence="1">
    <location>
        <begin position="321"/>
        <end position="330"/>
    </location>
</feature>
<dbReference type="HOGENOM" id="CLU_760168_0_0_7"/>
<evidence type="ECO:0000256" key="2">
    <source>
        <dbReference type="SAM" id="SignalP"/>
    </source>
</evidence>
<proteinExistence type="predicted"/>
<dbReference type="KEGG" id="dps:DP0285"/>
<dbReference type="GO" id="GO:0008081">
    <property type="term" value="F:phosphoric diester hydrolase activity"/>
    <property type="evidence" value="ECO:0007669"/>
    <property type="project" value="InterPro"/>
</dbReference>
<reference evidence="5" key="1">
    <citation type="journal article" date="2004" name="Environ. Microbiol.">
        <title>The genome of Desulfotalea psychrophila, a sulfate-reducing bacterium from permanently cold Arctic sediments.</title>
        <authorList>
            <person name="Rabus R."/>
            <person name="Ruepp A."/>
            <person name="Frickey T."/>
            <person name="Rattei T."/>
            <person name="Fartmann B."/>
            <person name="Stark M."/>
            <person name="Bauer M."/>
            <person name="Zibat A."/>
            <person name="Lombardot T."/>
            <person name="Becker I."/>
            <person name="Amann J."/>
            <person name="Gellner K."/>
            <person name="Teeling H."/>
            <person name="Leuschner W.D."/>
            <person name="Gloeckner F.-O."/>
            <person name="Lupas A.N."/>
            <person name="Amann R."/>
            <person name="Klenk H.-P."/>
        </authorList>
    </citation>
    <scope>NUCLEOTIDE SEQUENCE [LARGE SCALE GENOMIC DNA]</scope>
    <source>
        <strain evidence="5">DSM 12343 / LSv54</strain>
    </source>
</reference>
<keyword evidence="5" id="KW-1185">Reference proteome</keyword>
<dbReference type="InterPro" id="IPR017946">
    <property type="entry name" value="PLC-like_Pdiesterase_TIM-brl"/>
</dbReference>
<dbReference type="Proteomes" id="UP000000602">
    <property type="component" value="Chromosome"/>
</dbReference>
<accession>Q6ARL1</accession>
<feature type="chain" id="PRO_5004270648" evidence="2">
    <location>
        <begin position="22"/>
        <end position="364"/>
    </location>
</feature>
<evidence type="ECO:0000313" key="5">
    <source>
        <dbReference type="Proteomes" id="UP000000602"/>
    </source>
</evidence>
<keyword evidence="2" id="KW-0732">Signal</keyword>
<dbReference type="Pfam" id="PF03009">
    <property type="entry name" value="GDPD"/>
    <property type="match status" value="1"/>
</dbReference>
<dbReference type="AlphaFoldDB" id="Q6ARL1"/>
<feature type="compositionally biased region" description="Polar residues" evidence="1">
    <location>
        <begin position="335"/>
        <end position="364"/>
    </location>
</feature>
<dbReference type="PROSITE" id="PS51704">
    <property type="entry name" value="GP_PDE"/>
    <property type="match status" value="1"/>
</dbReference>
<dbReference type="STRING" id="177439.DP0285"/>
<dbReference type="GO" id="GO:0006629">
    <property type="term" value="P:lipid metabolic process"/>
    <property type="evidence" value="ECO:0007669"/>
    <property type="project" value="InterPro"/>
</dbReference>
<dbReference type="InterPro" id="IPR030395">
    <property type="entry name" value="GP_PDE_dom"/>
</dbReference>
<dbReference type="OrthoDB" id="9795622at2"/>
<evidence type="ECO:0000259" key="3">
    <source>
        <dbReference type="PROSITE" id="PS51704"/>
    </source>
</evidence>
<dbReference type="Gene3D" id="3.20.20.190">
    <property type="entry name" value="Phosphatidylinositol (PI) phosphodiesterase"/>
    <property type="match status" value="1"/>
</dbReference>
<name>Q6ARL1_DESPS</name>
<dbReference type="RefSeq" id="WP_011187530.1">
    <property type="nucleotide sequence ID" value="NC_006138.1"/>
</dbReference>
<feature type="signal peptide" evidence="2">
    <location>
        <begin position="1"/>
        <end position="21"/>
    </location>
</feature>
<feature type="domain" description="GP-PDE" evidence="3">
    <location>
        <begin position="39"/>
        <end position="303"/>
    </location>
</feature>
<feature type="region of interest" description="Disordered" evidence="1">
    <location>
        <begin position="315"/>
        <end position="364"/>
    </location>
</feature>
<protein>
    <submittedName>
        <fullName evidence="4">Related to glycerophosphoryl diester phosphodiesterase [Precursor]</fullName>
    </submittedName>
</protein>
<gene>
    <name evidence="4" type="ordered locus">DP0285</name>
</gene>
<evidence type="ECO:0000313" key="4">
    <source>
        <dbReference type="EMBL" id="CAG35014.1"/>
    </source>
</evidence>
<sequence length="364" mass="40895">MLCRLIFTALLILLCHQPLLAAETHQDSSQTGQAEPRKRVIISTATENNLLGSISEASIALMAMQESDYIRLPLTLSADNQLIVANNISLSETNAKALFPQKTQDGNFYINDFTVQELRQLSFSGENRGVVLGTTLERALTIVEAVSQKQKRQMGISLEPRKPWFYRSKGKDICASLIESLSQYDLAGSRIMIQSYDPDELERIKKELLPRYQLNVPLILLMGVNGGEEAKEYDFGAWKAYNYDWLFTSTGLRFIASFAEGIAFDQGQLLNGKRQLLNYCKRGSTYGLHLFAMEGGDELKEYLESEQNQKLFDGIYTNRPDQYKSPRQSEEEQISPATSGDQTSPTIVSSQLYIPSTPASEEKL</sequence>
<evidence type="ECO:0000256" key="1">
    <source>
        <dbReference type="SAM" id="MobiDB-lite"/>
    </source>
</evidence>